<dbReference type="GO" id="GO:0008173">
    <property type="term" value="F:RNA methyltransferase activity"/>
    <property type="evidence" value="ECO:0007669"/>
    <property type="project" value="InterPro"/>
</dbReference>
<keyword evidence="2 6" id="KW-0489">Methyltransferase</keyword>
<evidence type="ECO:0000256" key="4">
    <source>
        <dbReference type="ARBA" id="ARBA00022691"/>
    </source>
</evidence>
<keyword evidence="4" id="KW-0949">S-adenosyl-L-methionine</keyword>
<dbReference type="GeneID" id="41588723"/>
<reference evidence="8" key="2">
    <citation type="submission" date="2016-06" db="EMBL/GenBank/DDBJ databases">
        <authorList>
            <person name="Toshchakov V.S."/>
        </authorList>
    </citation>
    <scope>NUCLEOTIDE SEQUENCE [LARGE SCALE GENOMIC DNA]</scope>
    <source>
        <strain>PM4 (JCM 30641</strain>
        <strain evidence="8">\VKM B-2940)</strain>
    </source>
</reference>
<evidence type="ECO:0000259" key="5">
    <source>
        <dbReference type="Pfam" id="PF00588"/>
    </source>
</evidence>
<reference evidence="6 9" key="1">
    <citation type="submission" date="2016-04" db="EMBL/GenBank/DDBJ databases">
        <authorList>
            <person name="Evans L.H."/>
            <person name="Alamgir A."/>
            <person name="Owens N."/>
            <person name="Weber N.D."/>
            <person name="Virtaneva K."/>
            <person name="Barbian K."/>
            <person name="Babar A."/>
            <person name="Rosenke K."/>
        </authorList>
    </citation>
    <scope>NUCLEOTIDE SEQUENCE [LARGE SCALE GENOMIC DNA]</scope>
    <source>
        <strain evidence="6">S5</strain>
        <strain evidence="9">S5(T) (JCM 30642 \VKM B-2941)</strain>
    </source>
</reference>
<keyword evidence="3" id="KW-0808">Transferase</keyword>
<dbReference type="STRING" id="1673428.CPM_1475"/>
<proteinExistence type="inferred from homology"/>
<dbReference type="PIRSF" id="PIRSF004808">
    <property type="entry name" value="LasT"/>
    <property type="match status" value="1"/>
</dbReference>
<organism evidence="6 9">
    <name type="scientific">Cuniculiplasma divulgatum</name>
    <dbReference type="NCBI Taxonomy" id="1673428"/>
    <lineage>
        <taxon>Archaea</taxon>
        <taxon>Methanobacteriati</taxon>
        <taxon>Thermoplasmatota</taxon>
        <taxon>Thermoplasmata</taxon>
        <taxon>Thermoplasmatales</taxon>
        <taxon>Cuniculiplasmataceae</taxon>
        <taxon>Cuniculiplasma</taxon>
    </lineage>
</organism>
<dbReference type="Gene3D" id="1.10.8.590">
    <property type="match status" value="1"/>
</dbReference>
<dbReference type="InterPro" id="IPR001537">
    <property type="entry name" value="SpoU_MeTrfase"/>
</dbReference>
<dbReference type="InterPro" id="IPR029026">
    <property type="entry name" value="tRNA_m1G_MTases_N"/>
</dbReference>
<gene>
    <name evidence="7" type="ORF">CPM_1475</name>
    <name evidence="6" type="ORF">CSP5_1481</name>
</gene>
<dbReference type="EMBL" id="LT719092">
    <property type="protein sequence ID" value="SJK85269.1"/>
    <property type="molecule type" value="Genomic_DNA"/>
</dbReference>
<evidence type="ECO:0000256" key="3">
    <source>
        <dbReference type="ARBA" id="ARBA00022679"/>
    </source>
</evidence>
<protein>
    <submittedName>
        <fullName evidence="6">rRNA methylase</fullName>
    </submittedName>
</protein>
<dbReference type="PANTHER" id="PTHR42786:SF2">
    <property type="entry name" value="TRNA (CYTIDINE_URIDINE-2'-O-)-METHYLTRANSFERASE TRMJ"/>
    <property type="match status" value="1"/>
</dbReference>
<reference evidence="7" key="3">
    <citation type="submission" date="2016-06" db="EMBL/GenBank/DDBJ databases">
        <authorList>
            <person name="Olsen C.W."/>
            <person name="Carey S."/>
            <person name="Hinshaw L."/>
            <person name="Karasin A.I."/>
        </authorList>
    </citation>
    <scope>NUCLEOTIDE SEQUENCE [LARGE SCALE GENOMIC DNA]</scope>
    <source>
        <strain evidence="7">PM4</strain>
    </source>
</reference>
<dbReference type="CDD" id="cd18093">
    <property type="entry name" value="SpoU-like_TrmJ"/>
    <property type="match status" value="1"/>
</dbReference>
<evidence type="ECO:0000313" key="9">
    <source>
        <dbReference type="Proteomes" id="UP000195607"/>
    </source>
</evidence>
<dbReference type="AlphaFoldDB" id="A0A1N5VRH0"/>
<name>A0A1N5VRH0_9ARCH</name>
<keyword evidence="8" id="KW-1185">Reference proteome</keyword>
<dbReference type="InterPro" id="IPR029028">
    <property type="entry name" value="Alpha/beta_knot_MTases"/>
</dbReference>
<evidence type="ECO:0000256" key="2">
    <source>
        <dbReference type="ARBA" id="ARBA00022603"/>
    </source>
</evidence>
<evidence type="ECO:0000256" key="1">
    <source>
        <dbReference type="ARBA" id="ARBA00007228"/>
    </source>
</evidence>
<dbReference type="Pfam" id="PF00588">
    <property type="entry name" value="SpoU_methylase"/>
    <property type="match status" value="1"/>
</dbReference>
<comment type="similarity">
    <text evidence="1">Belongs to the class IV-like SAM-binding methyltransferase superfamily. RNA methyltransferase TrmH family.</text>
</comment>
<dbReference type="OrthoDB" id="372184at2157"/>
<dbReference type="InterPro" id="IPR004384">
    <property type="entry name" value="RNA_MeTrfase_TrmJ/LasT"/>
</dbReference>
<evidence type="ECO:0000313" key="6">
    <source>
        <dbReference type="EMBL" id="SIM75456.1"/>
    </source>
</evidence>
<dbReference type="Gene3D" id="3.40.1280.10">
    <property type="match status" value="1"/>
</dbReference>
<dbReference type="RefSeq" id="WP_021790077.1">
    <property type="nucleotide sequence ID" value="NZ_LT671858.1"/>
</dbReference>
<dbReference type="GO" id="GO:0003723">
    <property type="term" value="F:RNA binding"/>
    <property type="evidence" value="ECO:0007669"/>
    <property type="project" value="InterPro"/>
</dbReference>
<dbReference type="GO" id="GO:0005829">
    <property type="term" value="C:cytosol"/>
    <property type="evidence" value="ECO:0007669"/>
    <property type="project" value="TreeGrafter"/>
</dbReference>
<sequence length="246" mass="28202">MILNRDQVSIVLVEPEVQGNIGAAARSMKNTFFKNLIVVGTSFFDDDAFARAKEASDILGSAEYYSDLKEVRENFDVLVGTSAVSSENMRDYRRIPMKPSVFWSDHYRNEKKTGIVIGREGDGLKNSELELCDFFITIPGNPDYPVYNLSHALTLILYESMLNEEVDYPEKDRASREEIEILLENINKIMGKVNFPAHKIPNTMVMFRRLISRSDMARSEFYRIMGIMRKIEIASRDMRNEKDGSS</sequence>
<dbReference type="Proteomes" id="UP000195607">
    <property type="component" value="Chromosome I"/>
</dbReference>
<dbReference type="Proteomes" id="UP000187822">
    <property type="component" value="Chromosome I"/>
</dbReference>
<evidence type="ECO:0000313" key="8">
    <source>
        <dbReference type="Proteomes" id="UP000187822"/>
    </source>
</evidence>
<dbReference type="KEGG" id="cdiv:CPM_1475"/>
<dbReference type="EMBL" id="LT671858">
    <property type="protein sequence ID" value="SIM75456.1"/>
    <property type="molecule type" value="Genomic_DNA"/>
</dbReference>
<feature type="domain" description="tRNA/rRNA methyltransferase SpoU type" evidence="5">
    <location>
        <begin position="8"/>
        <end position="158"/>
    </location>
</feature>
<dbReference type="PANTHER" id="PTHR42786">
    <property type="entry name" value="TRNA/RRNA METHYLTRANSFERASE"/>
    <property type="match status" value="1"/>
</dbReference>
<dbReference type="SUPFAM" id="SSF75217">
    <property type="entry name" value="alpha/beta knot"/>
    <property type="match status" value="1"/>
</dbReference>
<evidence type="ECO:0000313" key="7">
    <source>
        <dbReference type="EMBL" id="SJK85269.1"/>
    </source>
</evidence>
<accession>A0A1N5VRH0</accession>
<dbReference type="GO" id="GO:0002128">
    <property type="term" value="P:tRNA nucleoside ribose methylation"/>
    <property type="evidence" value="ECO:0007669"/>
    <property type="project" value="TreeGrafter"/>
</dbReference>
<dbReference type="NCBIfam" id="TIGR00050">
    <property type="entry name" value="rRNA_methyl_1"/>
    <property type="match status" value="1"/>
</dbReference>